<evidence type="ECO:0000256" key="3">
    <source>
        <dbReference type="ARBA" id="ARBA00012589"/>
    </source>
</evidence>
<gene>
    <name evidence="17" type="ORF">RJ640_006425</name>
</gene>
<dbReference type="SMART" id="SM01205">
    <property type="entry name" value="FKS1_dom1"/>
    <property type="match status" value="1"/>
</dbReference>
<dbReference type="InterPro" id="IPR026899">
    <property type="entry name" value="FKS1-like_dom1"/>
</dbReference>
<keyword evidence="7 15" id="KW-0812">Transmembrane</keyword>
<proteinExistence type="inferred from homology"/>
<dbReference type="PANTHER" id="PTHR12741:SF22">
    <property type="entry name" value="CALLOSE SYNTHASE 8-RELATED"/>
    <property type="match status" value="1"/>
</dbReference>
<evidence type="ECO:0000256" key="7">
    <source>
        <dbReference type="ARBA" id="ARBA00022692"/>
    </source>
</evidence>
<evidence type="ECO:0000256" key="2">
    <source>
        <dbReference type="ARBA" id="ARBA00009040"/>
    </source>
</evidence>
<keyword evidence="9 15" id="KW-1133">Transmembrane helix</keyword>
<sequence length="1916" mass="221416">MAEIVVAEPSGESSSSSRRAYTTTNARPFTRSITTGRDYVPEQFDSEKLPVALASEIQRFLRVANLIELEQPRVAYLCRFHAFEVAHNLDRNSSGRGVRQFKTSLLQRLEQDEELTIRRRREKSDIRELRRVYQEYKRYILKYGGECNLENSVLNTALADTESTRAKSEFYVPYNILPLDQGGVHQAIMQLPEIKVAVASVRNIRGLPFLEDFRQHVAYMDLFDWLQICFGFQKGNVANQREHLILLLANTHIRKSNKQANMPKLGDGAVDELMKKFFKNYTEWCKFLGRKSSIRLPYLKQEAQQYKLLYIGLYLLIWGEAANLRFMPECLCYIFHHMAYELHSMLIGDISIMTGEKVMPAYGGGPESFLNNVVTPIYSVIYEEAMKNQNGMTDHSTWRNYDDLNEYFWSPDCFQIGWPMRQDHDFFFVQPSNAHKIRNRRISTEVVVEDTQTEEHNGEEIGVNTEERPEPKWLGKTNFVEIRSFCHIFRSFDRMWSFLILALQAMIIMATHDLESPLQVFDATILEDIMSIFITSAVLKLVQGVVKKNYFPKITNVWKFPGLAAILDIVFTWKARCTMDSTRSKKYVLKVVVAVIWTIVLPVLYASSRKKYTCYSTQKGSWLGEWCYSSYMVAVAFYLLTNSVNMVLFFVPAVGRYIETSNFRICTFLYWWSQPRLYVGRGMQESQLSILKYTVFWVLLLLSKFSFSYNFEIKPLIAPTRQIVKIGVKNYDWHELFPKVFGGLYGVLNHLGEIRTLGMLRSRFQAFPSAFTACLISPPSRKDKHRRRKWFFSKRFKEGSETEKNSATKFVLIWNQIITSFREEDLISNRELDLMKIPSPSEFMSGLIRWPVFLLANKVAIALSIAKDFVGKDSTLLKKIKKDDYMYFAVKECYESLKYILEVLVVGDLERRIISGIVDEIEESIGKSSLLEAFKMGELPALHAKCVDLVELLVEGNEGHHDKVVIALQDVFELVTNDMMLNGSRTLDSLYACQHVAGDAGEFFSQIEPQLFASKHSIHFPLPDSNPLNQQIKRFLLLLNVKDTALDIPSNLDARRRISFFATSLFMDIPSAPKVRDMLSFSVLTPHLKEEVKFSTEELHSSKEEVSISFYMQKIFPDEWKNFLERTGIEKFDDLNDDIKEKVRDWASFRGQTLSRTVRGMMYYRQALKFQAFLDMAEDDDILQGYDAIQRGNDSLSAQLDALADLKFTHIVSCQMFGSQKSSRHPQAQDILDLMIRYPSLRVAYVEEKEEILADKPRKVYSSILVKAVNDLDQELYRIKLPGPPNIGEGKPENQNHAIIFTRGEALQSIDMNQENYLEEALKMRNVLQEFLRNKGRRPPTILGLREHIFTGSVSSLAWFMSYQEASFVTIGQRILANPLRVRFHYGHPDLFDRVFHLTRGGISKASKTINLSEDVFAGYNTTLRRGYVTYHEYMQVGKGRDVGLNQISKFEAKIANGNSEQTLSRDMYRLGRRFDFFRMLSCYFTTIGFYINSLISVISIYVFLYGQLYLVLSGLEKAIVVEARIQNIESLETALASQSFIQLGLLTGLPMVMEIGLERGFLVALKDFVLMQLQLASVFFTFSLGTKTHYYGRTILHGGAKYRPTGRKVVVFHASFTENYRLYSRSHFMKGFELLLLLIVYDLFRRSYQSSMAYVLITYAIWFLSLTWLFAPFLFNPSGFNWGKIVDDWKDWNKWIKQQGGIGIQQDKSWQSWWNDEQAHLRHSGLCSRLIEILLSLRFFIYQYGLVYHLDISHRNKNFIVYVLSWVVIIVIFLLVKVVNVGRHYLSANHHLAFRLFKVFLFMGVLATIISLCVICKLSFKDLIVCCLAFLPTGWGLIVVAQALRPKIEVTVLWDFVQVFAQAYDYGMGVVLFAPIASLAWLPIISAFQTRFLFNEAYSRGVQIQPILPGKKKHK</sequence>
<dbReference type="Pfam" id="PF02364">
    <property type="entry name" value="Glucan_synthase"/>
    <property type="match status" value="2"/>
</dbReference>
<feature type="transmembrane region" description="Helical" evidence="15">
    <location>
        <begin position="1731"/>
        <end position="1748"/>
    </location>
</feature>
<evidence type="ECO:0000256" key="11">
    <source>
        <dbReference type="ARBA" id="ARBA00023316"/>
    </source>
</evidence>
<dbReference type="Proteomes" id="UP001187471">
    <property type="component" value="Unassembled WGS sequence"/>
</dbReference>
<keyword evidence="6" id="KW-0808">Transferase</keyword>
<organism evidence="17 18">
    <name type="scientific">Escallonia rubra</name>
    <dbReference type="NCBI Taxonomy" id="112253"/>
    <lineage>
        <taxon>Eukaryota</taxon>
        <taxon>Viridiplantae</taxon>
        <taxon>Streptophyta</taxon>
        <taxon>Embryophyta</taxon>
        <taxon>Tracheophyta</taxon>
        <taxon>Spermatophyta</taxon>
        <taxon>Magnoliopsida</taxon>
        <taxon>eudicotyledons</taxon>
        <taxon>Gunneridae</taxon>
        <taxon>Pentapetalae</taxon>
        <taxon>asterids</taxon>
        <taxon>campanulids</taxon>
        <taxon>Escalloniales</taxon>
        <taxon>Escalloniaceae</taxon>
        <taxon>Escallonia</taxon>
    </lineage>
</organism>
<dbReference type="GO" id="GO:0005886">
    <property type="term" value="C:plasma membrane"/>
    <property type="evidence" value="ECO:0007669"/>
    <property type="project" value="UniProtKB-SubCell"/>
</dbReference>
<keyword evidence="11" id="KW-0961">Cell wall biogenesis/degradation</keyword>
<comment type="similarity">
    <text evidence="2">Belongs to the glycosyltransferase 48 family.</text>
</comment>
<feature type="transmembrane region" description="Helical" evidence="15">
    <location>
        <begin position="587"/>
        <end position="608"/>
    </location>
</feature>
<feature type="transmembrane region" description="Helical" evidence="15">
    <location>
        <begin position="628"/>
        <end position="654"/>
    </location>
</feature>
<reference evidence="17" key="1">
    <citation type="submission" date="2022-12" db="EMBL/GenBank/DDBJ databases">
        <title>Draft genome assemblies for two species of Escallonia (Escalloniales).</title>
        <authorList>
            <person name="Chanderbali A."/>
            <person name="Dervinis C."/>
            <person name="Anghel I."/>
            <person name="Soltis D."/>
            <person name="Soltis P."/>
            <person name="Zapata F."/>
        </authorList>
    </citation>
    <scope>NUCLEOTIDE SEQUENCE</scope>
    <source>
        <strain evidence="17">UCBG92.1500</strain>
        <tissue evidence="17">Leaf</tissue>
    </source>
</reference>
<evidence type="ECO:0000313" key="17">
    <source>
        <dbReference type="EMBL" id="KAK2992123.1"/>
    </source>
</evidence>
<keyword evidence="18" id="KW-1185">Reference proteome</keyword>
<dbReference type="Pfam" id="PF04652">
    <property type="entry name" value="Vta1"/>
    <property type="match status" value="1"/>
</dbReference>
<evidence type="ECO:0000256" key="5">
    <source>
        <dbReference type="ARBA" id="ARBA00022676"/>
    </source>
</evidence>
<dbReference type="EC" id="2.4.1.34" evidence="3"/>
<dbReference type="Pfam" id="PF14288">
    <property type="entry name" value="FKS1_dom1"/>
    <property type="match status" value="1"/>
</dbReference>
<dbReference type="InterPro" id="IPR058851">
    <property type="entry name" value="CALS1_helical"/>
</dbReference>
<evidence type="ECO:0000256" key="15">
    <source>
        <dbReference type="SAM" id="Phobius"/>
    </source>
</evidence>
<dbReference type="GO" id="GO:0003843">
    <property type="term" value="F:1,3-beta-D-glucan synthase activity"/>
    <property type="evidence" value="ECO:0007669"/>
    <property type="project" value="UniProtKB-EC"/>
</dbReference>
<comment type="catalytic activity">
    <reaction evidence="13">
        <text>[(1-&gt;3)-beta-D-glucosyl](n) + UDP-alpha-D-glucose = [(1-&gt;3)-beta-D-glucosyl](n+1) + UDP + H(+)</text>
        <dbReference type="Rhea" id="RHEA:21476"/>
        <dbReference type="Rhea" id="RHEA-COMP:11146"/>
        <dbReference type="Rhea" id="RHEA-COMP:14303"/>
        <dbReference type="ChEBI" id="CHEBI:15378"/>
        <dbReference type="ChEBI" id="CHEBI:37671"/>
        <dbReference type="ChEBI" id="CHEBI:58223"/>
        <dbReference type="ChEBI" id="CHEBI:58885"/>
        <dbReference type="EC" id="2.4.1.34"/>
    </reaction>
</comment>
<evidence type="ECO:0000256" key="14">
    <source>
        <dbReference type="SAM" id="MobiDB-lite"/>
    </source>
</evidence>
<dbReference type="Gene3D" id="1.25.40.270">
    <property type="entry name" value="Vacuolar protein sorting-associated protein vta1"/>
    <property type="match status" value="1"/>
</dbReference>
<evidence type="ECO:0000256" key="8">
    <source>
        <dbReference type="ARBA" id="ARBA00022960"/>
    </source>
</evidence>
<dbReference type="InterPro" id="IPR003440">
    <property type="entry name" value="Glyco_trans_48_dom"/>
</dbReference>
<dbReference type="GO" id="GO:0000148">
    <property type="term" value="C:1,3-beta-D-glucan synthase complex"/>
    <property type="evidence" value="ECO:0007669"/>
    <property type="project" value="InterPro"/>
</dbReference>
<feature type="transmembrane region" description="Helical" evidence="15">
    <location>
        <begin position="1797"/>
        <end position="1817"/>
    </location>
</feature>
<feature type="transmembrane region" description="Helical" evidence="15">
    <location>
        <begin position="1824"/>
        <end position="1845"/>
    </location>
</feature>
<evidence type="ECO:0000256" key="4">
    <source>
        <dbReference type="ARBA" id="ARBA00022475"/>
    </source>
</evidence>
<feature type="region of interest" description="Disordered" evidence="14">
    <location>
        <begin position="1"/>
        <end position="28"/>
    </location>
</feature>
<comment type="caution">
    <text evidence="17">The sequence shown here is derived from an EMBL/GenBank/DDBJ whole genome shotgun (WGS) entry which is preliminary data.</text>
</comment>
<evidence type="ECO:0000256" key="10">
    <source>
        <dbReference type="ARBA" id="ARBA00023136"/>
    </source>
</evidence>
<dbReference type="EMBL" id="JAVXUO010000436">
    <property type="protein sequence ID" value="KAK2992123.1"/>
    <property type="molecule type" value="Genomic_DNA"/>
</dbReference>
<feature type="transmembrane region" description="Helical" evidence="15">
    <location>
        <begin position="1657"/>
        <end position="1676"/>
    </location>
</feature>
<dbReference type="InterPro" id="IPR039431">
    <property type="entry name" value="Vta1/CALS_N"/>
</dbReference>
<evidence type="ECO:0000256" key="1">
    <source>
        <dbReference type="ARBA" id="ARBA00004651"/>
    </source>
</evidence>
<protein>
    <recommendedName>
        <fullName evidence="12">1,3-beta-glucan synthase</fullName>
        <ecNumber evidence="3">2.4.1.34</ecNumber>
    </recommendedName>
    <alternativeName>
        <fullName evidence="12">1,3-beta-glucan synthase</fullName>
    </alternativeName>
</protein>
<keyword evidence="5" id="KW-0328">Glycosyltransferase</keyword>
<evidence type="ECO:0000313" key="18">
    <source>
        <dbReference type="Proteomes" id="UP001187471"/>
    </source>
</evidence>
<evidence type="ECO:0000256" key="12">
    <source>
        <dbReference type="ARBA" id="ARBA00032165"/>
    </source>
</evidence>
<accession>A0AA88RWJ7</accession>
<evidence type="ECO:0000256" key="6">
    <source>
        <dbReference type="ARBA" id="ARBA00022679"/>
    </source>
</evidence>
<evidence type="ECO:0000256" key="9">
    <source>
        <dbReference type="ARBA" id="ARBA00022989"/>
    </source>
</evidence>
<feature type="transmembrane region" description="Helical" evidence="15">
    <location>
        <begin position="1488"/>
        <end position="1513"/>
    </location>
</feature>
<evidence type="ECO:0000256" key="13">
    <source>
        <dbReference type="ARBA" id="ARBA00047777"/>
    </source>
</evidence>
<keyword evidence="8" id="KW-0133">Cell shape</keyword>
<dbReference type="Pfam" id="PF25968">
    <property type="entry name" value="CALS1"/>
    <property type="match status" value="1"/>
</dbReference>
<name>A0AA88RWJ7_9ASTE</name>
<comment type="subcellular location">
    <subcellularLocation>
        <location evidence="1">Cell membrane</location>
        <topology evidence="1">Multi-pass membrane protein</topology>
    </subcellularLocation>
</comment>
<keyword evidence="4" id="KW-1003">Cell membrane</keyword>
<feature type="transmembrane region" description="Helical" evidence="15">
    <location>
        <begin position="1865"/>
        <end position="1886"/>
    </location>
</feature>
<evidence type="ECO:0000259" key="16">
    <source>
        <dbReference type="SMART" id="SM01205"/>
    </source>
</evidence>
<dbReference type="GO" id="GO:0006075">
    <property type="term" value="P:(1-&gt;3)-beta-D-glucan biosynthetic process"/>
    <property type="evidence" value="ECO:0007669"/>
    <property type="project" value="InterPro"/>
</dbReference>
<dbReference type="GO" id="GO:0071555">
    <property type="term" value="P:cell wall organization"/>
    <property type="evidence" value="ECO:0007669"/>
    <property type="project" value="UniProtKB-KW"/>
</dbReference>
<dbReference type="InterPro" id="IPR023175">
    <property type="entry name" value="Vta1/CALS_N_sf"/>
</dbReference>
<dbReference type="GO" id="GO:0008360">
    <property type="term" value="P:regulation of cell shape"/>
    <property type="evidence" value="ECO:0007669"/>
    <property type="project" value="UniProtKB-KW"/>
</dbReference>
<dbReference type="PANTHER" id="PTHR12741">
    <property type="entry name" value="LYST-INTERACTING PROTEIN LIP5 DOPAMINE RESPONSIVE PROTEIN DRG-1"/>
    <property type="match status" value="1"/>
</dbReference>
<keyword evidence="10 15" id="KW-0472">Membrane</keyword>
<feature type="transmembrane region" description="Helical" evidence="15">
    <location>
        <begin position="1760"/>
        <end position="1777"/>
    </location>
</feature>
<feature type="domain" description="1,3-beta-glucan synthase component FKS1-like" evidence="16">
    <location>
        <begin position="305"/>
        <end position="421"/>
    </location>
</feature>